<comment type="caution">
    <text evidence="1">The sequence shown here is derived from an EMBL/GenBank/DDBJ whole genome shotgun (WGS) entry which is preliminary data.</text>
</comment>
<evidence type="ECO:0000313" key="2">
    <source>
        <dbReference type="Proteomes" id="UP001620626"/>
    </source>
</evidence>
<reference evidence="1 2" key="1">
    <citation type="submission" date="2024-10" db="EMBL/GenBank/DDBJ databases">
        <authorList>
            <person name="Kim D."/>
        </authorList>
    </citation>
    <scope>NUCLEOTIDE SEQUENCE [LARGE SCALE GENOMIC DNA]</scope>
    <source>
        <strain evidence="1">BH-2024</strain>
    </source>
</reference>
<accession>A0ABD2M8Z5</accession>
<evidence type="ECO:0000313" key="1">
    <source>
        <dbReference type="EMBL" id="KAL3122889.1"/>
    </source>
</evidence>
<dbReference type="Proteomes" id="UP001620626">
    <property type="component" value="Unassembled WGS sequence"/>
</dbReference>
<organism evidence="1 2">
    <name type="scientific">Heterodera trifolii</name>
    <dbReference type="NCBI Taxonomy" id="157864"/>
    <lineage>
        <taxon>Eukaryota</taxon>
        <taxon>Metazoa</taxon>
        <taxon>Ecdysozoa</taxon>
        <taxon>Nematoda</taxon>
        <taxon>Chromadorea</taxon>
        <taxon>Rhabditida</taxon>
        <taxon>Tylenchina</taxon>
        <taxon>Tylenchomorpha</taxon>
        <taxon>Tylenchoidea</taxon>
        <taxon>Heteroderidae</taxon>
        <taxon>Heteroderinae</taxon>
        <taxon>Heterodera</taxon>
    </lineage>
</organism>
<protein>
    <submittedName>
        <fullName evidence="1">Uncharacterized protein</fullName>
    </submittedName>
</protein>
<proteinExistence type="predicted"/>
<keyword evidence="2" id="KW-1185">Reference proteome</keyword>
<sequence length="140" mass="15551">MLFHFPLIRSIISFPRLFQSHTCACGRPTAGVFPFLPPAAHLSPNFCLFIYIRSEWGGRGGGMSTGRGGKSLGEWRKRKVRGGGIVPPPTAFAAADGSRRFIRPQKRGRSQFLPQRPIERSASGRRDHLGFCRNSLAHFT</sequence>
<dbReference type="EMBL" id="JBICBT010000120">
    <property type="protein sequence ID" value="KAL3122889.1"/>
    <property type="molecule type" value="Genomic_DNA"/>
</dbReference>
<dbReference type="AlphaFoldDB" id="A0ABD2M8Z5"/>
<gene>
    <name evidence="1" type="ORF">niasHT_010289</name>
</gene>
<name>A0ABD2M8Z5_9BILA</name>